<name>A0A7J8N568_9ROSI</name>
<dbReference type="EMBL" id="JABEZX010000012">
    <property type="protein sequence ID" value="MBA0572147.1"/>
    <property type="molecule type" value="Genomic_DNA"/>
</dbReference>
<dbReference type="AlphaFoldDB" id="A0A7J8N568"/>
<evidence type="ECO:0000313" key="2">
    <source>
        <dbReference type="Proteomes" id="UP000593572"/>
    </source>
</evidence>
<sequence length="21" mass="2639">MRKLSLFLQLWLRTIRLLLQP</sequence>
<organism evidence="1 2">
    <name type="scientific">Gossypium lobatum</name>
    <dbReference type="NCBI Taxonomy" id="34289"/>
    <lineage>
        <taxon>Eukaryota</taxon>
        <taxon>Viridiplantae</taxon>
        <taxon>Streptophyta</taxon>
        <taxon>Embryophyta</taxon>
        <taxon>Tracheophyta</taxon>
        <taxon>Spermatophyta</taxon>
        <taxon>Magnoliopsida</taxon>
        <taxon>eudicotyledons</taxon>
        <taxon>Gunneridae</taxon>
        <taxon>Pentapetalae</taxon>
        <taxon>rosids</taxon>
        <taxon>malvids</taxon>
        <taxon>Malvales</taxon>
        <taxon>Malvaceae</taxon>
        <taxon>Malvoideae</taxon>
        <taxon>Gossypium</taxon>
    </lineage>
</organism>
<reference evidence="1 2" key="1">
    <citation type="journal article" date="2019" name="Genome Biol. Evol.">
        <title>Insights into the evolution of the New World diploid cottons (Gossypium, subgenus Houzingenia) based on genome sequencing.</title>
        <authorList>
            <person name="Grover C.E."/>
            <person name="Arick M.A. 2nd"/>
            <person name="Thrash A."/>
            <person name="Conover J.L."/>
            <person name="Sanders W.S."/>
            <person name="Peterson D.G."/>
            <person name="Frelichowski J.E."/>
            <person name="Scheffler J.A."/>
            <person name="Scheffler B.E."/>
            <person name="Wendel J.F."/>
        </authorList>
    </citation>
    <scope>NUCLEOTIDE SEQUENCE [LARGE SCALE GENOMIC DNA]</scope>
    <source>
        <strain evidence="1">157</strain>
        <tissue evidence="1">Leaf</tissue>
    </source>
</reference>
<protein>
    <submittedName>
        <fullName evidence="1">Uncharacterized protein</fullName>
    </submittedName>
</protein>
<dbReference type="Proteomes" id="UP000593572">
    <property type="component" value="Unassembled WGS sequence"/>
</dbReference>
<comment type="caution">
    <text evidence="1">The sequence shown here is derived from an EMBL/GenBank/DDBJ whole genome shotgun (WGS) entry which is preliminary data.</text>
</comment>
<proteinExistence type="predicted"/>
<accession>A0A7J8N568</accession>
<evidence type="ECO:0000313" key="1">
    <source>
        <dbReference type="EMBL" id="MBA0572147.1"/>
    </source>
</evidence>
<keyword evidence="2" id="KW-1185">Reference proteome</keyword>
<gene>
    <name evidence="1" type="ORF">Golob_002507</name>
</gene>